<accession>J1JVW6</accession>
<protein>
    <submittedName>
        <fullName evidence="1">Uncharacterized protein</fullName>
    </submittedName>
</protein>
<name>J1JVW6_9HYPH</name>
<dbReference type="OrthoDB" id="6638116at2"/>
<proteinExistence type="predicted"/>
<sequence length="125" mass="14228">MGDWQKDLNKHADHTLKNSPQTHLKRLGQNLQFVDDLQAVLNICAHAAKAIRHEMIYAQTQGLPDFQFIWIGSVNLAAWEVAFRARIKNIKEVTSLEHLSIWCEGDIMRYSATIKTIYGTGDLHG</sequence>
<dbReference type="EMBL" id="AIMB01000008">
    <property type="protein sequence ID" value="EJF89122.1"/>
    <property type="molecule type" value="Genomic_DNA"/>
</dbReference>
<reference evidence="1 2" key="1">
    <citation type="submission" date="2012-03" db="EMBL/GenBank/DDBJ databases">
        <title>The Genome Sequence of Bartonella tamiae Th239.</title>
        <authorList>
            <consortium name="The Broad Institute Genome Sequencing Platform"/>
            <consortium name="The Broad Institute Genome Sequencing Center for Infectious Disease"/>
            <person name="Feldgarden M."/>
            <person name="Kirby J."/>
            <person name="Kosoy M."/>
            <person name="Birtles R."/>
            <person name="Probert W.S."/>
            <person name="Chiaraviglio L."/>
            <person name="Young S.K."/>
            <person name="Zeng Q."/>
            <person name="Gargeya S."/>
            <person name="Fitzgerald M."/>
            <person name="Haas B."/>
            <person name="Abouelleil A."/>
            <person name="Alvarado L."/>
            <person name="Arachchi H.M."/>
            <person name="Berlin A."/>
            <person name="Chapman S.B."/>
            <person name="Gearin G."/>
            <person name="Goldberg J."/>
            <person name="Griggs A."/>
            <person name="Gujja S."/>
            <person name="Hansen M."/>
            <person name="Heiman D."/>
            <person name="Howarth C."/>
            <person name="Larimer J."/>
            <person name="Lui A."/>
            <person name="MacDonald P.J.P."/>
            <person name="McCowen C."/>
            <person name="Montmayeur A."/>
            <person name="Murphy C."/>
            <person name="Neiman D."/>
            <person name="Pearson M."/>
            <person name="Priest M."/>
            <person name="Roberts A."/>
            <person name="Saif S."/>
            <person name="Shea T."/>
            <person name="Sisk P."/>
            <person name="Stolte C."/>
            <person name="Sykes S."/>
            <person name="Wortman J."/>
            <person name="Nusbaum C."/>
            <person name="Birren B."/>
        </authorList>
    </citation>
    <scope>NUCLEOTIDE SEQUENCE [LARGE SCALE GENOMIC DNA]</scope>
    <source>
        <strain evidence="1 2">Th239</strain>
    </source>
</reference>
<dbReference type="HOGENOM" id="CLU_162488_0_0_5"/>
<dbReference type="Proteomes" id="UP000008952">
    <property type="component" value="Unassembled WGS sequence"/>
</dbReference>
<evidence type="ECO:0000313" key="2">
    <source>
        <dbReference type="Proteomes" id="UP000008952"/>
    </source>
</evidence>
<dbReference type="STRING" id="1094558.ME5_01673"/>
<keyword evidence="2" id="KW-1185">Reference proteome</keyword>
<dbReference type="RefSeq" id="WP_008040230.1">
    <property type="nucleotide sequence ID" value="NZ_JH725147.1"/>
</dbReference>
<organism evidence="1 2">
    <name type="scientific">Bartonella tamiae Th239</name>
    <dbReference type="NCBI Taxonomy" id="1094558"/>
    <lineage>
        <taxon>Bacteria</taxon>
        <taxon>Pseudomonadati</taxon>
        <taxon>Pseudomonadota</taxon>
        <taxon>Alphaproteobacteria</taxon>
        <taxon>Hyphomicrobiales</taxon>
        <taxon>Bartonellaceae</taxon>
        <taxon>Bartonella</taxon>
    </lineage>
</organism>
<gene>
    <name evidence="1" type="ORF">ME5_01673</name>
</gene>
<dbReference type="AlphaFoldDB" id="J1JVW6"/>
<comment type="caution">
    <text evidence="1">The sequence shown here is derived from an EMBL/GenBank/DDBJ whole genome shotgun (WGS) entry which is preliminary data.</text>
</comment>
<evidence type="ECO:0000313" key="1">
    <source>
        <dbReference type="EMBL" id="EJF89122.1"/>
    </source>
</evidence>
<dbReference type="PATRIC" id="fig|1094558.3.peg.1796"/>
<dbReference type="eggNOG" id="ENOG5032T5H">
    <property type="taxonomic scope" value="Bacteria"/>
</dbReference>